<dbReference type="InterPro" id="IPR050327">
    <property type="entry name" value="Proton-linked_MCT"/>
</dbReference>
<feature type="transmembrane region" description="Helical" evidence="6">
    <location>
        <begin position="350"/>
        <end position="373"/>
    </location>
</feature>
<feature type="transmembrane region" description="Helical" evidence="6">
    <location>
        <begin position="166"/>
        <end position="185"/>
    </location>
</feature>
<dbReference type="GO" id="GO:0022857">
    <property type="term" value="F:transmembrane transporter activity"/>
    <property type="evidence" value="ECO:0007669"/>
    <property type="project" value="InterPro"/>
</dbReference>
<dbReference type="PROSITE" id="PS50850">
    <property type="entry name" value="MFS"/>
    <property type="match status" value="1"/>
</dbReference>
<feature type="transmembrane region" description="Helical" evidence="6">
    <location>
        <begin position="46"/>
        <end position="63"/>
    </location>
</feature>
<evidence type="ECO:0000259" key="7">
    <source>
        <dbReference type="PROSITE" id="PS50850"/>
    </source>
</evidence>
<feature type="transmembrane region" description="Helical" evidence="6">
    <location>
        <begin position="75"/>
        <end position="96"/>
    </location>
</feature>
<dbReference type="EMBL" id="QNQT01000004">
    <property type="protein sequence ID" value="RDU36641.1"/>
    <property type="molecule type" value="Genomic_DNA"/>
</dbReference>
<reference evidence="8 9" key="1">
    <citation type="submission" date="2018-07" db="EMBL/GenBank/DDBJ databases">
        <title>Bacillus sp. YLB-04 draft genome sequence.</title>
        <authorList>
            <person name="Yu L."/>
            <person name="Tang X."/>
        </authorList>
    </citation>
    <scope>NUCLEOTIDE SEQUENCE [LARGE SCALE GENOMIC DNA]</scope>
    <source>
        <strain evidence="8 9">YLB-04</strain>
    </source>
</reference>
<feature type="domain" description="Major facilitator superfamily (MFS) profile" evidence="7">
    <location>
        <begin position="8"/>
        <end position="405"/>
    </location>
</feature>
<dbReference type="Pfam" id="PF07690">
    <property type="entry name" value="MFS_1"/>
    <property type="match status" value="1"/>
</dbReference>
<feature type="transmembrane region" description="Helical" evidence="6">
    <location>
        <begin position="226"/>
        <end position="247"/>
    </location>
</feature>
<dbReference type="AlphaFoldDB" id="A0A3D8GQT6"/>
<organism evidence="8 9">
    <name type="scientific">Neobacillus piezotolerans</name>
    <dbReference type="NCBI Taxonomy" id="2259171"/>
    <lineage>
        <taxon>Bacteria</taxon>
        <taxon>Bacillati</taxon>
        <taxon>Bacillota</taxon>
        <taxon>Bacilli</taxon>
        <taxon>Bacillales</taxon>
        <taxon>Bacillaceae</taxon>
        <taxon>Neobacillus</taxon>
    </lineage>
</organism>
<evidence type="ECO:0000256" key="3">
    <source>
        <dbReference type="ARBA" id="ARBA00022692"/>
    </source>
</evidence>
<feature type="transmembrane region" description="Helical" evidence="6">
    <location>
        <begin position="7"/>
        <end position="26"/>
    </location>
</feature>
<feature type="transmembrane region" description="Helical" evidence="6">
    <location>
        <begin position="102"/>
        <end position="121"/>
    </location>
</feature>
<protein>
    <submittedName>
        <fullName evidence="8">MFS transporter</fullName>
    </submittedName>
</protein>
<dbReference type="CDD" id="cd17353">
    <property type="entry name" value="MFS_OFA_like"/>
    <property type="match status" value="1"/>
</dbReference>
<dbReference type="Proteomes" id="UP000257144">
    <property type="component" value="Unassembled WGS sequence"/>
</dbReference>
<keyword evidence="2" id="KW-0813">Transport</keyword>
<dbReference type="InterPro" id="IPR020846">
    <property type="entry name" value="MFS_dom"/>
</dbReference>
<sequence length="418" mass="44911">MKTKNRWLIAASAVGIHISIGSVYAWSNFTNPLMEQFGWTAKQVQFTFSLAILFLGLSAAFLGHFVEKHGPRKAGLLAAAFFGAGILGSGLAVNLGSLPLLYITYGVLGGIGLGVGYIAPVSTLVKWFPDRRGLATGLAIMGFGFAAAISSPIMDSLIKSVGTANTFFILGAAYFAIMTLSSLYLEKPPVNWLPEGFKEKVQSGKAKVKQDLSQLTANEAVKTKRFYYLWLMLFINVTCGIAILSAAKPLSQESIGLTTAGAAALVGVMGLFNGFGRLGWASISDYIGRPNTYTIFFATQIILFALLPHTTNALLFQIMLAIVYTMYGGGFASIPAYIGDLFGTKQLGAIHGYILTAWAAAGLAGPMFAAWMFDKTQSYAASLTYFAALFVVALVVSIVIRFDIRKLRKQNEQKKLAS</sequence>
<evidence type="ECO:0000313" key="8">
    <source>
        <dbReference type="EMBL" id="RDU36641.1"/>
    </source>
</evidence>
<dbReference type="GO" id="GO:0005886">
    <property type="term" value="C:plasma membrane"/>
    <property type="evidence" value="ECO:0007669"/>
    <property type="project" value="UniProtKB-SubCell"/>
</dbReference>
<evidence type="ECO:0000256" key="6">
    <source>
        <dbReference type="SAM" id="Phobius"/>
    </source>
</evidence>
<feature type="transmembrane region" description="Helical" evidence="6">
    <location>
        <begin position="259"/>
        <end position="280"/>
    </location>
</feature>
<accession>A0A3D8GQT6</accession>
<evidence type="ECO:0000313" key="9">
    <source>
        <dbReference type="Proteomes" id="UP000257144"/>
    </source>
</evidence>
<comment type="caution">
    <text evidence="8">The sequence shown here is derived from an EMBL/GenBank/DDBJ whole genome shotgun (WGS) entry which is preliminary data.</text>
</comment>
<evidence type="ECO:0000256" key="5">
    <source>
        <dbReference type="ARBA" id="ARBA00023136"/>
    </source>
</evidence>
<keyword evidence="4 6" id="KW-1133">Transmembrane helix</keyword>
<dbReference type="Gene3D" id="1.20.1250.20">
    <property type="entry name" value="MFS general substrate transporter like domains"/>
    <property type="match status" value="2"/>
</dbReference>
<gene>
    <name evidence="8" type="ORF">DRW41_11310</name>
</gene>
<keyword evidence="5 6" id="KW-0472">Membrane</keyword>
<evidence type="ECO:0000256" key="1">
    <source>
        <dbReference type="ARBA" id="ARBA00004651"/>
    </source>
</evidence>
<feature type="transmembrane region" description="Helical" evidence="6">
    <location>
        <begin position="133"/>
        <end position="154"/>
    </location>
</feature>
<feature type="transmembrane region" description="Helical" evidence="6">
    <location>
        <begin position="292"/>
        <end position="308"/>
    </location>
</feature>
<dbReference type="InterPro" id="IPR011701">
    <property type="entry name" value="MFS"/>
</dbReference>
<name>A0A3D8GQT6_9BACI</name>
<keyword evidence="9" id="KW-1185">Reference proteome</keyword>
<proteinExistence type="predicted"/>
<dbReference type="PANTHER" id="PTHR11360:SF317">
    <property type="entry name" value="MAJOR FACILITATOR SUPERFAMILY (MFS) PROFILE DOMAIN-CONTAINING PROTEIN-RELATED"/>
    <property type="match status" value="1"/>
</dbReference>
<feature type="transmembrane region" description="Helical" evidence="6">
    <location>
        <begin position="379"/>
        <end position="400"/>
    </location>
</feature>
<comment type="subcellular location">
    <subcellularLocation>
        <location evidence="1">Cell membrane</location>
        <topology evidence="1">Multi-pass membrane protein</topology>
    </subcellularLocation>
</comment>
<dbReference type="RefSeq" id="WP_115452113.1">
    <property type="nucleotide sequence ID" value="NZ_QNQT01000004.1"/>
</dbReference>
<dbReference type="InterPro" id="IPR036259">
    <property type="entry name" value="MFS_trans_sf"/>
</dbReference>
<evidence type="ECO:0000256" key="2">
    <source>
        <dbReference type="ARBA" id="ARBA00022448"/>
    </source>
</evidence>
<keyword evidence="3 6" id="KW-0812">Transmembrane</keyword>
<feature type="transmembrane region" description="Helical" evidence="6">
    <location>
        <begin position="314"/>
        <end position="338"/>
    </location>
</feature>
<evidence type="ECO:0000256" key="4">
    <source>
        <dbReference type="ARBA" id="ARBA00022989"/>
    </source>
</evidence>
<dbReference type="SUPFAM" id="SSF103473">
    <property type="entry name" value="MFS general substrate transporter"/>
    <property type="match status" value="1"/>
</dbReference>
<dbReference type="OrthoDB" id="9793415at2"/>
<dbReference type="PANTHER" id="PTHR11360">
    <property type="entry name" value="MONOCARBOXYLATE TRANSPORTER"/>
    <property type="match status" value="1"/>
</dbReference>